<comment type="cofactor">
    <cofactor evidence="1 6 7">
        <name>pyridoxal 5'-phosphate</name>
        <dbReference type="ChEBI" id="CHEBI:597326"/>
    </cofactor>
</comment>
<dbReference type="PANTHER" id="PTHR11999">
    <property type="entry name" value="GROUP II PYRIDOXAL-5-PHOSPHATE DECARBOXYLASE"/>
    <property type="match status" value="1"/>
</dbReference>
<dbReference type="GO" id="GO:0016831">
    <property type="term" value="F:carboxy-lyase activity"/>
    <property type="evidence" value="ECO:0007669"/>
    <property type="project" value="UniProtKB-KW"/>
</dbReference>
<feature type="modified residue" description="N6-(pyridoxal phosphate)lysine" evidence="6">
    <location>
        <position position="300"/>
    </location>
</feature>
<name>A0A370GZE1_9COXI</name>
<dbReference type="InterPro" id="IPR015424">
    <property type="entry name" value="PyrdxlP-dep_Trfase"/>
</dbReference>
<comment type="caution">
    <text evidence="8">The sequence shown here is derived from an EMBL/GenBank/DDBJ whole genome shotgun (WGS) entry which is preliminary data.</text>
</comment>
<proteinExistence type="inferred from homology"/>
<dbReference type="OrthoDB" id="9803665at2"/>
<evidence type="ECO:0000256" key="7">
    <source>
        <dbReference type="RuleBase" id="RU000382"/>
    </source>
</evidence>
<evidence type="ECO:0000256" key="5">
    <source>
        <dbReference type="ARBA" id="ARBA00023239"/>
    </source>
</evidence>
<dbReference type="Proteomes" id="UP000254720">
    <property type="component" value="Unassembled WGS sequence"/>
</dbReference>
<dbReference type="Gene3D" id="3.40.640.10">
    <property type="entry name" value="Type I PLP-dependent aspartate aminotransferase-like (Major domain)"/>
    <property type="match status" value="1"/>
</dbReference>
<evidence type="ECO:0000313" key="9">
    <source>
        <dbReference type="Proteomes" id="UP000254720"/>
    </source>
</evidence>
<keyword evidence="3" id="KW-0210">Decarboxylase</keyword>
<dbReference type="InterPro" id="IPR010977">
    <property type="entry name" value="Aromatic_deC"/>
</dbReference>
<dbReference type="RefSeq" id="WP_114833456.1">
    <property type="nucleotide sequence ID" value="NZ_LR699114.1"/>
</dbReference>
<dbReference type="GO" id="GO:0019752">
    <property type="term" value="P:carboxylic acid metabolic process"/>
    <property type="evidence" value="ECO:0007669"/>
    <property type="project" value="InterPro"/>
</dbReference>
<dbReference type="GO" id="GO:0030170">
    <property type="term" value="F:pyridoxal phosphate binding"/>
    <property type="evidence" value="ECO:0007669"/>
    <property type="project" value="InterPro"/>
</dbReference>
<comment type="similarity">
    <text evidence="2 7">Belongs to the group II decarboxylase family.</text>
</comment>
<evidence type="ECO:0000313" key="8">
    <source>
        <dbReference type="EMBL" id="RDI48650.1"/>
    </source>
</evidence>
<dbReference type="SUPFAM" id="SSF53383">
    <property type="entry name" value="PLP-dependent transferases"/>
    <property type="match status" value="1"/>
</dbReference>
<dbReference type="InterPro" id="IPR015421">
    <property type="entry name" value="PyrdxlP-dep_Trfase_major"/>
</dbReference>
<protein>
    <submittedName>
        <fullName evidence="8">Glutamate/tyrosine decarboxylase-like PLP-dependent enzyme</fullName>
    </submittedName>
</protein>
<dbReference type="Gene3D" id="3.90.1150.170">
    <property type="match status" value="1"/>
</dbReference>
<evidence type="ECO:0000256" key="2">
    <source>
        <dbReference type="ARBA" id="ARBA00009533"/>
    </source>
</evidence>
<sequence>MPYEINKEQASEALAFKAAAHALIESFIEDEKNAHVLPIYKVHAEQRAPSVLNLPLSLQGEGLSRAAAVFQDQVAPYLVRNHHARFFNWVVGGRTPAAVLGDFYTTVFDQIVMLCGHGVASQIENQTIQWLLELFDLPLQDFQGIFTTGATEANLCALAAARQWHGERQKINVSDAGLYGLQPPAVIASAPHASIDKAMQVLGLGRRHLIKTGNSAACMDLAALEKLLQHHQNAIVVANCGEVNTGSFDSLETIAALCRQYNAWLHVDAAFGLFARCYPATHALAEGIEWADSITCDGHKLGNVPYGCGFLFINKKNYTYLTKTFSTVAPYLSGDHDHPMNTRVANSQRFLALPMWLSLLAYGKAGYQDMVKRQYEFAQAMGEWIKKQEAYELIMPVVFNIVLFRHKKVASSEDNQQLIKQINATNQLSLSGTMFNGIPALRLAVANWCISLDQDQQPVCEGLLAGSHAYLFEKEVA</sequence>
<keyword evidence="9" id="KW-1185">Reference proteome</keyword>
<reference evidence="8 9" key="1">
    <citation type="submission" date="2018-07" db="EMBL/GenBank/DDBJ databases">
        <title>Genomic Encyclopedia of Type Strains, Phase IV (KMG-IV): sequencing the most valuable type-strain genomes for metagenomic binning, comparative biology and taxonomic classification.</title>
        <authorList>
            <person name="Goeker M."/>
        </authorList>
    </citation>
    <scope>NUCLEOTIDE SEQUENCE [LARGE SCALE GENOMIC DNA]</scope>
    <source>
        <strain evidence="8 9">DSM 16500</strain>
    </source>
</reference>
<keyword evidence="5 7" id="KW-0456">Lyase</keyword>
<dbReference type="EMBL" id="QQAX01000002">
    <property type="protein sequence ID" value="RDI48650.1"/>
    <property type="molecule type" value="Genomic_DNA"/>
</dbReference>
<accession>A0A370GZE1</accession>
<evidence type="ECO:0000256" key="6">
    <source>
        <dbReference type="PIRSR" id="PIRSR602129-50"/>
    </source>
</evidence>
<dbReference type="Gene3D" id="3.90.1150.10">
    <property type="entry name" value="Aspartate Aminotransferase, domain 1"/>
    <property type="match status" value="1"/>
</dbReference>
<gene>
    <name evidence="8" type="ORF">C8D86_10278</name>
</gene>
<keyword evidence="4 6" id="KW-0663">Pyridoxal phosphate</keyword>
<dbReference type="InterPro" id="IPR015422">
    <property type="entry name" value="PyrdxlP-dep_Trfase_small"/>
</dbReference>
<dbReference type="InterPro" id="IPR002129">
    <property type="entry name" value="PyrdxlP-dep_de-COase"/>
</dbReference>
<dbReference type="AlphaFoldDB" id="A0A370GZE1"/>
<evidence type="ECO:0000256" key="3">
    <source>
        <dbReference type="ARBA" id="ARBA00022793"/>
    </source>
</evidence>
<organism evidence="8 9">
    <name type="scientific">Aquicella lusitana</name>
    <dbReference type="NCBI Taxonomy" id="254246"/>
    <lineage>
        <taxon>Bacteria</taxon>
        <taxon>Pseudomonadati</taxon>
        <taxon>Pseudomonadota</taxon>
        <taxon>Gammaproteobacteria</taxon>
        <taxon>Legionellales</taxon>
        <taxon>Coxiellaceae</taxon>
        <taxon>Aquicella</taxon>
    </lineage>
</organism>
<evidence type="ECO:0000256" key="1">
    <source>
        <dbReference type="ARBA" id="ARBA00001933"/>
    </source>
</evidence>
<dbReference type="PANTHER" id="PTHR11999:SF70">
    <property type="entry name" value="MIP05841P"/>
    <property type="match status" value="1"/>
</dbReference>
<evidence type="ECO:0000256" key="4">
    <source>
        <dbReference type="ARBA" id="ARBA00022898"/>
    </source>
</evidence>
<dbReference type="Pfam" id="PF00282">
    <property type="entry name" value="Pyridoxal_deC"/>
    <property type="match status" value="1"/>
</dbReference>